<keyword evidence="1" id="KW-1133">Transmembrane helix</keyword>
<evidence type="ECO:0000313" key="2">
    <source>
        <dbReference type="EMBL" id="XAH76180.1"/>
    </source>
</evidence>
<dbReference type="EMBL" id="CP146256">
    <property type="protein sequence ID" value="XAH76180.1"/>
    <property type="molecule type" value="Genomic_DNA"/>
</dbReference>
<name>A0ABZ3F1Z9_9FIRM</name>
<protein>
    <submittedName>
        <fullName evidence="2">DUF1700 domain-containing protein</fullName>
    </submittedName>
</protein>
<reference evidence="2 3" key="1">
    <citation type="submission" date="2024-02" db="EMBL/GenBank/DDBJ databases">
        <title>Bacterial strain from lacustrine sediment.</title>
        <authorList>
            <person name="Petit C."/>
            <person name="Fadhlaoui K."/>
        </authorList>
    </citation>
    <scope>NUCLEOTIDE SEQUENCE [LARGE SCALE GENOMIC DNA]</scope>
    <source>
        <strain evidence="2 3">IPX-CK</strain>
    </source>
</reference>
<dbReference type="RefSeq" id="WP_342759754.1">
    <property type="nucleotide sequence ID" value="NZ_CP146256.1"/>
</dbReference>
<sequence>MKNQFLKELNHELKRLTKDERKKSINDYEEIILDKMENGMTEENAVYSLGNVKQIAEDIINSYEDLDEKKEDNYKKFSIIYPFVDICIIGVSYLLAYYLCLGSGLYGRGNLHLSFGKYMFGLVFIIPGYLVLYYFFKAYITKYIHGYRWEMKNIFWANLVGIIIFLIILYLFNIFEFSRIMVLTFWVINILLEFTMRNSAFWGLMRLCKRIQSKKYNYF</sequence>
<dbReference type="Proteomes" id="UP001451571">
    <property type="component" value="Chromosome"/>
</dbReference>
<evidence type="ECO:0000313" key="3">
    <source>
        <dbReference type="Proteomes" id="UP001451571"/>
    </source>
</evidence>
<dbReference type="Pfam" id="PF22564">
    <property type="entry name" value="HAAS"/>
    <property type="match status" value="1"/>
</dbReference>
<gene>
    <name evidence="2" type="ORF">V6984_10610</name>
</gene>
<feature type="transmembrane region" description="Helical" evidence="1">
    <location>
        <begin position="156"/>
        <end position="175"/>
    </location>
</feature>
<accession>A0ABZ3F1Z9</accession>
<organism evidence="2 3">
    <name type="scientific">Kineothrix sedimenti</name>
    <dbReference type="NCBI Taxonomy" id="3123317"/>
    <lineage>
        <taxon>Bacteria</taxon>
        <taxon>Bacillati</taxon>
        <taxon>Bacillota</taxon>
        <taxon>Clostridia</taxon>
        <taxon>Lachnospirales</taxon>
        <taxon>Lachnospiraceae</taxon>
        <taxon>Kineothrix</taxon>
    </lineage>
</organism>
<feature type="transmembrane region" description="Helical" evidence="1">
    <location>
        <begin position="79"/>
        <end position="98"/>
    </location>
</feature>
<feature type="transmembrane region" description="Helical" evidence="1">
    <location>
        <begin position="118"/>
        <end position="136"/>
    </location>
</feature>
<feature type="transmembrane region" description="Helical" evidence="1">
    <location>
        <begin position="181"/>
        <end position="205"/>
    </location>
</feature>
<keyword evidence="1" id="KW-0472">Membrane</keyword>
<keyword evidence="1" id="KW-0812">Transmembrane</keyword>
<keyword evidence="3" id="KW-1185">Reference proteome</keyword>
<evidence type="ECO:0000256" key="1">
    <source>
        <dbReference type="SAM" id="Phobius"/>
    </source>
</evidence>
<proteinExistence type="predicted"/>